<reference evidence="2" key="2">
    <citation type="journal article" date="2015" name="Data Brief">
        <title>Shoot transcriptome of the giant reed, Arundo donax.</title>
        <authorList>
            <person name="Barrero R.A."/>
            <person name="Guerrero F.D."/>
            <person name="Moolhuijzen P."/>
            <person name="Goolsby J.A."/>
            <person name="Tidwell J."/>
            <person name="Bellgard S.E."/>
            <person name="Bellgard M.I."/>
        </authorList>
    </citation>
    <scope>NUCLEOTIDE SEQUENCE</scope>
    <source>
        <tissue evidence="2">Shoot tissue taken approximately 20 cm above the soil surface</tissue>
    </source>
</reference>
<dbReference type="AlphaFoldDB" id="A0A0A9CD95"/>
<dbReference type="EMBL" id="GBRH01225472">
    <property type="protein sequence ID" value="JAD72423.1"/>
    <property type="molecule type" value="Transcribed_RNA"/>
</dbReference>
<feature type="region of interest" description="Disordered" evidence="1">
    <location>
        <begin position="1"/>
        <end position="27"/>
    </location>
</feature>
<organism evidence="2">
    <name type="scientific">Arundo donax</name>
    <name type="common">Giant reed</name>
    <name type="synonym">Donax arundinaceus</name>
    <dbReference type="NCBI Taxonomy" id="35708"/>
    <lineage>
        <taxon>Eukaryota</taxon>
        <taxon>Viridiplantae</taxon>
        <taxon>Streptophyta</taxon>
        <taxon>Embryophyta</taxon>
        <taxon>Tracheophyta</taxon>
        <taxon>Spermatophyta</taxon>
        <taxon>Magnoliopsida</taxon>
        <taxon>Liliopsida</taxon>
        <taxon>Poales</taxon>
        <taxon>Poaceae</taxon>
        <taxon>PACMAD clade</taxon>
        <taxon>Arundinoideae</taxon>
        <taxon>Arundineae</taxon>
        <taxon>Arundo</taxon>
    </lineage>
</organism>
<proteinExistence type="predicted"/>
<evidence type="ECO:0000313" key="2">
    <source>
        <dbReference type="EMBL" id="JAD72423.1"/>
    </source>
</evidence>
<accession>A0A0A9CD95</accession>
<protein>
    <submittedName>
        <fullName evidence="2">Uncharacterized protein</fullName>
    </submittedName>
</protein>
<evidence type="ECO:0000256" key="1">
    <source>
        <dbReference type="SAM" id="MobiDB-lite"/>
    </source>
</evidence>
<sequence length="42" mass="4981">MHTYKCHLPMQMHSTKPQTHEPKQDSTHSITLLGELELYFLK</sequence>
<reference evidence="2" key="1">
    <citation type="submission" date="2014-09" db="EMBL/GenBank/DDBJ databases">
        <authorList>
            <person name="Magalhaes I.L.F."/>
            <person name="Oliveira U."/>
            <person name="Santos F.R."/>
            <person name="Vidigal T.H.D.A."/>
            <person name="Brescovit A.D."/>
            <person name="Santos A.J."/>
        </authorList>
    </citation>
    <scope>NUCLEOTIDE SEQUENCE</scope>
    <source>
        <tissue evidence="2">Shoot tissue taken approximately 20 cm above the soil surface</tissue>
    </source>
</reference>
<name>A0A0A9CD95_ARUDO</name>